<evidence type="ECO:0000313" key="4">
    <source>
        <dbReference type="Proteomes" id="UP000242188"/>
    </source>
</evidence>
<dbReference type="AlphaFoldDB" id="A0A210QJP2"/>
<evidence type="ECO:0000256" key="1">
    <source>
        <dbReference type="ARBA" id="ARBA00023319"/>
    </source>
</evidence>
<dbReference type="InterPro" id="IPR036179">
    <property type="entry name" value="Ig-like_dom_sf"/>
</dbReference>
<gene>
    <name evidence="3" type="ORF">KP79_PYT22987</name>
</gene>
<dbReference type="Gene3D" id="2.60.40.10">
    <property type="entry name" value="Immunoglobulins"/>
    <property type="match status" value="1"/>
</dbReference>
<dbReference type="GO" id="GO:0005886">
    <property type="term" value="C:plasma membrane"/>
    <property type="evidence" value="ECO:0007669"/>
    <property type="project" value="TreeGrafter"/>
</dbReference>
<comment type="caution">
    <text evidence="3">The sequence shown here is derived from an EMBL/GenBank/DDBJ whole genome shotgun (WGS) entry which is preliminary data.</text>
</comment>
<accession>A0A210QJP2</accession>
<proteinExistence type="predicted"/>
<evidence type="ECO:0000313" key="3">
    <source>
        <dbReference type="EMBL" id="OWF48978.1"/>
    </source>
</evidence>
<evidence type="ECO:0000259" key="2">
    <source>
        <dbReference type="PROSITE" id="PS50835"/>
    </source>
</evidence>
<dbReference type="InterPro" id="IPR003598">
    <property type="entry name" value="Ig_sub2"/>
</dbReference>
<dbReference type="GO" id="GO:0007156">
    <property type="term" value="P:homophilic cell adhesion via plasma membrane adhesion molecules"/>
    <property type="evidence" value="ECO:0007669"/>
    <property type="project" value="TreeGrafter"/>
</dbReference>
<dbReference type="PANTHER" id="PTHR10075">
    <property type="entry name" value="BASIGIN RELATED"/>
    <property type="match status" value="1"/>
</dbReference>
<dbReference type="SMART" id="SM00408">
    <property type="entry name" value="IGc2"/>
    <property type="match status" value="1"/>
</dbReference>
<keyword evidence="4" id="KW-1185">Reference proteome</keyword>
<dbReference type="InterPro" id="IPR007110">
    <property type="entry name" value="Ig-like_dom"/>
</dbReference>
<organism evidence="3 4">
    <name type="scientific">Mizuhopecten yessoensis</name>
    <name type="common">Japanese scallop</name>
    <name type="synonym">Patinopecten yessoensis</name>
    <dbReference type="NCBI Taxonomy" id="6573"/>
    <lineage>
        <taxon>Eukaryota</taxon>
        <taxon>Metazoa</taxon>
        <taxon>Spiralia</taxon>
        <taxon>Lophotrochozoa</taxon>
        <taxon>Mollusca</taxon>
        <taxon>Bivalvia</taxon>
        <taxon>Autobranchia</taxon>
        <taxon>Pteriomorphia</taxon>
        <taxon>Pectinida</taxon>
        <taxon>Pectinoidea</taxon>
        <taxon>Pectinidae</taxon>
        <taxon>Mizuhopecten</taxon>
    </lineage>
</organism>
<dbReference type="PANTHER" id="PTHR10075:SF100">
    <property type="entry name" value="FASCICLIN-2"/>
    <property type="match status" value="1"/>
</dbReference>
<keyword evidence="1" id="KW-0393">Immunoglobulin domain</keyword>
<dbReference type="EMBL" id="NEDP02003327">
    <property type="protein sequence ID" value="OWF48978.1"/>
    <property type="molecule type" value="Genomic_DNA"/>
</dbReference>
<dbReference type="GO" id="GO:0098632">
    <property type="term" value="F:cell-cell adhesion mediator activity"/>
    <property type="evidence" value="ECO:0007669"/>
    <property type="project" value="TreeGrafter"/>
</dbReference>
<name>A0A210QJP2_MIZYE</name>
<dbReference type="OrthoDB" id="6286928at2759"/>
<dbReference type="PROSITE" id="PS50835">
    <property type="entry name" value="IG_LIKE"/>
    <property type="match status" value="1"/>
</dbReference>
<dbReference type="Proteomes" id="UP000242188">
    <property type="component" value="Unassembled WGS sequence"/>
</dbReference>
<dbReference type="GO" id="GO:0007411">
    <property type="term" value="P:axon guidance"/>
    <property type="evidence" value="ECO:0007669"/>
    <property type="project" value="TreeGrafter"/>
</dbReference>
<reference evidence="3 4" key="1">
    <citation type="journal article" date="2017" name="Nat. Ecol. Evol.">
        <title>Scallop genome provides insights into evolution of bilaterian karyotype and development.</title>
        <authorList>
            <person name="Wang S."/>
            <person name="Zhang J."/>
            <person name="Jiao W."/>
            <person name="Li J."/>
            <person name="Xun X."/>
            <person name="Sun Y."/>
            <person name="Guo X."/>
            <person name="Huan P."/>
            <person name="Dong B."/>
            <person name="Zhang L."/>
            <person name="Hu X."/>
            <person name="Sun X."/>
            <person name="Wang J."/>
            <person name="Zhao C."/>
            <person name="Wang Y."/>
            <person name="Wang D."/>
            <person name="Huang X."/>
            <person name="Wang R."/>
            <person name="Lv J."/>
            <person name="Li Y."/>
            <person name="Zhang Z."/>
            <person name="Liu B."/>
            <person name="Lu W."/>
            <person name="Hui Y."/>
            <person name="Liang J."/>
            <person name="Zhou Z."/>
            <person name="Hou R."/>
            <person name="Li X."/>
            <person name="Liu Y."/>
            <person name="Li H."/>
            <person name="Ning X."/>
            <person name="Lin Y."/>
            <person name="Zhao L."/>
            <person name="Xing Q."/>
            <person name="Dou J."/>
            <person name="Li Y."/>
            <person name="Mao J."/>
            <person name="Guo H."/>
            <person name="Dou H."/>
            <person name="Li T."/>
            <person name="Mu C."/>
            <person name="Jiang W."/>
            <person name="Fu Q."/>
            <person name="Fu X."/>
            <person name="Miao Y."/>
            <person name="Liu J."/>
            <person name="Yu Q."/>
            <person name="Li R."/>
            <person name="Liao H."/>
            <person name="Li X."/>
            <person name="Kong Y."/>
            <person name="Jiang Z."/>
            <person name="Chourrout D."/>
            <person name="Li R."/>
            <person name="Bao Z."/>
        </authorList>
    </citation>
    <scope>NUCLEOTIDE SEQUENCE [LARGE SCALE GENOMIC DNA]</scope>
    <source>
        <strain evidence="3 4">PY_sf001</strain>
    </source>
</reference>
<dbReference type="SUPFAM" id="SSF48726">
    <property type="entry name" value="Immunoglobulin"/>
    <property type="match status" value="1"/>
</dbReference>
<dbReference type="GO" id="GO:0030424">
    <property type="term" value="C:axon"/>
    <property type="evidence" value="ECO:0007669"/>
    <property type="project" value="TreeGrafter"/>
</dbReference>
<dbReference type="InterPro" id="IPR013783">
    <property type="entry name" value="Ig-like_fold"/>
</dbReference>
<dbReference type="GO" id="GO:0070593">
    <property type="term" value="P:dendrite self-avoidance"/>
    <property type="evidence" value="ECO:0007669"/>
    <property type="project" value="TreeGrafter"/>
</dbReference>
<feature type="domain" description="Ig-like" evidence="2">
    <location>
        <begin position="122"/>
        <end position="196"/>
    </location>
</feature>
<sequence>METKTQSLYVCLDLQALRKSYDELQQSVTDNTLQIQKYTELNALNGNSKKEETLSRKGRQLTSHNLISDLIHAQAQILQTHCTNSSRVCMQGPKGDAGPKGDTGYVGLPTNPSRTCICLISPTIHSGNVTPHLQPERPTVLDCSASGNPDPFITWSKDGVRINNKSNQHLTVTHPGNYTCTAENIVGVATFSFYVT</sequence>
<protein>
    <submittedName>
        <fullName evidence="3">Sodium-coupled monocarboxylate transporter 1</fullName>
    </submittedName>
</protein>
<dbReference type="Pfam" id="PF13895">
    <property type="entry name" value="Ig_2"/>
    <property type="match status" value="1"/>
</dbReference>